<protein>
    <submittedName>
        <fullName evidence="4">PAS domain S-box-containing protein</fullName>
    </submittedName>
</protein>
<dbReference type="PANTHER" id="PTHR43156:SF2">
    <property type="entry name" value="STAGE II SPORULATION PROTEIN E"/>
    <property type="match status" value="1"/>
</dbReference>
<dbReference type="SUPFAM" id="SSF55785">
    <property type="entry name" value="PYP-like sensor domain (PAS domain)"/>
    <property type="match status" value="1"/>
</dbReference>
<feature type="region of interest" description="Disordered" evidence="2">
    <location>
        <begin position="327"/>
        <end position="349"/>
    </location>
</feature>
<evidence type="ECO:0000313" key="4">
    <source>
        <dbReference type="EMBL" id="MBB5927248.1"/>
    </source>
</evidence>
<evidence type="ECO:0000313" key="5">
    <source>
        <dbReference type="Proteomes" id="UP000585836"/>
    </source>
</evidence>
<feature type="domain" description="PAS" evidence="3">
    <location>
        <begin position="11"/>
        <end position="56"/>
    </location>
</feature>
<dbReference type="InterPro" id="IPR000014">
    <property type="entry name" value="PAS"/>
</dbReference>
<dbReference type="Pfam" id="PF07228">
    <property type="entry name" value="SpoIIE"/>
    <property type="match status" value="1"/>
</dbReference>
<proteinExistence type="predicted"/>
<name>A0A7W9PSN5_9ACTN</name>
<dbReference type="Gene3D" id="3.60.40.10">
    <property type="entry name" value="PPM-type phosphatase domain"/>
    <property type="match status" value="1"/>
</dbReference>
<feature type="region of interest" description="Disordered" evidence="2">
    <location>
        <begin position="119"/>
        <end position="155"/>
    </location>
</feature>
<comment type="caution">
    <text evidence="4">The sequence shown here is derived from an EMBL/GenBank/DDBJ whole genome shotgun (WGS) entry which is preliminary data.</text>
</comment>
<dbReference type="RefSeq" id="WP_308288312.1">
    <property type="nucleotide sequence ID" value="NZ_BAAAWF010000068.1"/>
</dbReference>
<reference evidence="4 5" key="1">
    <citation type="submission" date="2020-08" db="EMBL/GenBank/DDBJ databases">
        <title>Genomic Encyclopedia of Type Strains, Phase III (KMG-III): the genomes of soil and plant-associated and newly described type strains.</title>
        <authorList>
            <person name="Whitman W."/>
        </authorList>
    </citation>
    <scope>NUCLEOTIDE SEQUENCE [LARGE SCALE GENOMIC DNA]</scope>
    <source>
        <strain evidence="4 5">CECT 3313</strain>
    </source>
</reference>
<evidence type="ECO:0000256" key="1">
    <source>
        <dbReference type="ARBA" id="ARBA00022801"/>
    </source>
</evidence>
<dbReference type="AlphaFoldDB" id="A0A7W9PSN5"/>
<keyword evidence="1" id="KW-0378">Hydrolase</keyword>
<evidence type="ECO:0000256" key="2">
    <source>
        <dbReference type="SAM" id="MobiDB-lite"/>
    </source>
</evidence>
<accession>A0A7W9PSN5</accession>
<gene>
    <name evidence="4" type="ORF">FHS34_002706</name>
</gene>
<evidence type="ECO:0000259" key="3">
    <source>
        <dbReference type="PROSITE" id="PS50112"/>
    </source>
</evidence>
<dbReference type="InterPro" id="IPR036457">
    <property type="entry name" value="PPM-type-like_dom_sf"/>
</dbReference>
<dbReference type="InterPro" id="IPR013767">
    <property type="entry name" value="PAS_fold"/>
</dbReference>
<dbReference type="EMBL" id="JACHJK010000004">
    <property type="protein sequence ID" value="MBB5927248.1"/>
    <property type="molecule type" value="Genomic_DNA"/>
</dbReference>
<dbReference type="InterPro" id="IPR035965">
    <property type="entry name" value="PAS-like_dom_sf"/>
</dbReference>
<dbReference type="Gene3D" id="3.30.450.20">
    <property type="entry name" value="PAS domain"/>
    <property type="match status" value="1"/>
</dbReference>
<dbReference type="GO" id="GO:0016791">
    <property type="term" value="F:phosphatase activity"/>
    <property type="evidence" value="ECO:0007669"/>
    <property type="project" value="TreeGrafter"/>
</dbReference>
<dbReference type="GO" id="GO:0006355">
    <property type="term" value="P:regulation of DNA-templated transcription"/>
    <property type="evidence" value="ECO:0007669"/>
    <property type="project" value="InterPro"/>
</dbReference>
<feature type="compositionally biased region" description="Polar residues" evidence="2">
    <location>
        <begin position="146"/>
        <end position="155"/>
    </location>
</feature>
<dbReference type="InterPro" id="IPR052016">
    <property type="entry name" value="Bact_Sigma-Reg"/>
</dbReference>
<organism evidence="4 5">
    <name type="scientific">Streptomyces echinatus</name>
    <dbReference type="NCBI Taxonomy" id="67293"/>
    <lineage>
        <taxon>Bacteria</taxon>
        <taxon>Bacillati</taxon>
        <taxon>Actinomycetota</taxon>
        <taxon>Actinomycetes</taxon>
        <taxon>Kitasatosporales</taxon>
        <taxon>Streptomycetaceae</taxon>
        <taxon>Streptomyces</taxon>
    </lineage>
</organism>
<dbReference type="CDD" id="cd00130">
    <property type="entry name" value="PAS"/>
    <property type="match status" value="1"/>
</dbReference>
<dbReference type="Pfam" id="PF00989">
    <property type="entry name" value="PAS"/>
    <property type="match status" value="1"/>
</dbReference>
<dbReference type="NCBIfam" id="TIGR00229">
    <property type="entry name" value="sensory_box"/>
    <property type="match status" value="1"/>
</dbReference>
<sequence length="349" mass="37432">MDLAPWDASEVEAATVPTVAADDGNRIIAVNDPAASLLGWQAHDLVGQRLTAVIPEHLCKRHAAAFSSLLLTGESRILGRQIPVPALHRDGRVIPVRLSIQTQEAVDGRTVFVAQLTTTTAPPAPPDTPRDGRHATRPVPGPVHLPTTTRKTTVGPSRAVPEWLSLFADAGRALTGTLDPEERLQRRLDVASHTLSPQSTATCVYGLVKCDGGAEVLHHSSAGHLPLLMTTQEGETRYLDAGRGLLIGMDPGVPRLSARDPLPPHSTLLLFTDGLIERRGESLDDAMVRLRRHTTDQARAPLDVFCDEMIIKFGADTTDDIALLAPRPTPPARAARPDRAGVRDNGING</sequence>
<keyword evidence="5" id="KW-1185">Reference proteome</keyword>
<dbReference type="Proteomes" id="UP000585836">
    <property type="component" value="Unassembled WGS sequence"/>
</dbReference>
<dbReference type="InterPro" id="IPR001932">
    <property type="entry name" value="PPM-type_phosphatase-like_dom"/>
</dbReference>
<dbReference type="PROSITE" id="PS50112">
    <property type="entry name" value="PAS"/>
    <property type="match status" value="1"/>
</dbReference>
<dbReference type="SMART" id="SM00091">
    <property type="entry name" value="PAS"/>
    <property type="match status" value="1"/>
</dbReference>
<dbReference type="PANTHER" id="PTHR43156">
    <property type="entry name" value="STAGE II SPORULATION PROTEIN E-RELATED"/>
    <property type="match status" value="1"/>
</dbReference>